<keyword evidence="2" id="KW-1185">Reference proteome</keyword>
<dbReference type="AlphaFoldDB" id="A0A9P3G4I2"/>
<dbReference type="EMBL" id="BPQB01000007">
    <property type="protein sequence ID" value="GJE87704.1"/>
    <property type="molecule type" value="Genomic_DNA"/>
</dbReference>
<evidence type="ECO:0000313" key="1">
    <source>
        <dbReference type="EMBL" id="GJE87704.1"/>
    </source>
</evidence>
<gene>
    <name evidence="1" type="ORF">PsYK624_037870</name>
</gene>
<proteinExistence type="predicted"/>
<name>A0A9P3G4I2_9APHY</name>
<sequence>MISAIQSRMPSIIAVAGASAYMWGNIYLDRKPPSDAYKEYLEKYKPIPGQLMVASVKFQANRAV</sequence>
<dbReference type="Proteomes" id="UP000703269">
    <property type="component" value="Unassembled WGS sequence"/>
</dbReference>
<reference evidence="1 2" key="1">
    <citation type="submission" date="2021-08" db="EMBL/GenBank/DDBJ databases">
        <title>Draft Genome Sequence of Phanerochaete sordida strain YK-624.</title>
        <authorList>
            <person name="Mori T."/>
            <person name="Dohra H."/>
            <person name="Suzuki T."/>
            <person name="Kawagishi H."/>
            <person name="Hirai H."/>
        </authorList>
    </citation>
    <scope>NUCLEOTIDE SEQUENCE [LARGE SCALE GENOMIC DNA]</scope>
    <source>
        <strain evidence="1 2">YK-624</strain>
    </source>
</reference>
<evidence type="ECO:0000313" key="2">
    <source>
        <dbReference type="Proteomes" id="UP000703269"/>
    </source>
</evidence>
<accession>A0A9P3G4I2</accession>
<protein>
    <submittedName>
        <fullName evidence="1">Uncharacterized protein</fullName>
    </submittedName>
</protein>
<organism evidence="1 2">
    <name type="scientific">Phanerochaete sordida</name>
    <dbReference type="NCBI Taxonomy" id="48140"/>
    <lineage>
        <taxon>Eukaryota</taxon>
        <taxon>Fungi</taxon>
        <taxon>Dikarya</taxon>
        <taxon>Basidiomycota</taxon>
        <taxon>Agaricomycotina</taxon>
        <taxon>Agaricomycetes</taxon>
        <taxon>Polyporales</taxon>
        <taxon>Phanerochaetaceae</taxon>
        <taxon>Phanerochaete</taxon>
    </lineage>
</organism>
<comment type="caution">
    <text evidence="1">The sequence shown here is derived from an EMBL/GenBank/DDBJ whole genome shotgun (WGS) entry which is preliminary data.</text>
</comment>